<feature type="signal peptide" evidence="1">
    <location>
        <begin position="1"/>
        <end position="16"/>
    </location>
</feature>
<sequence length="70" mass="7791">MLNVFVFVLFVNCVMEHHMLTSSFLLHCQLPRTPATIDSKASCLYYNADIARVRKTAPSCGGIQTEVGLM</sequence>
<evidence type="ECO:0000313" key="2">
    <source>
        <dbReference type="EMBL" id="KEQ84906.1"/>
    </source>
</evidence>
<evidence type="ECO:0000313" key="3">
    <source>
        <dbReference type="Proteomes" id="UP000030706"/>
    </source>
</evidence>
<dbReference type="Proteomes" id="UP000030706">
    <property type="component" value="Unassembled WGS sequence"/>
</dbReference>
<dbReference type="HOGENOM" id="CLU_2757378_0_0_1"/>
<accession>A0A074YDH5</accession>
<dbReference type="AlphaFoldDB" id="A0A074YDH5"/>
<dbReference type="EMBL" id="KL584981">
    <property type="protein sequence ID" value="KEQ84906.1"/>
    <property type="molecule type" value="Genomic_DNA"/>
</dbReference>
<keyword evidence="3" id="KW-1185">Reference proteome</keyword>
<organism evidence="2 3">
    <name type="scientific">Aureobasidium pullulans EXF-150</name>
    <dbReference type="NCBI Taxonomy" id="1043002"/>
    <lineage>
        <taxon>Eukaryota</taxon>
        <taxon>Fungi</taxon>
        <taxon>Dikarya</taxon>
        <taxon>Ascomycota</taxon>
        <taxon>Pezizomycotina</taxon>
        <taxon>Dothideomycetes</taxon>
        <taxon>Dothideomycetidae</taxon>
        <taxon>Dothideales</taxon>
        <taxon>Saccotheciaceae</taxon>
        <taxon>Aureobasidium</taxon>
    </lineage>
</organism>
<keyword evidence="1" id="KW-0732">Signal</keyword>
<gene>
    <name evidence="2" type="ORF">M438DRAFT_203544</name>
</gene>
<proteinExistence type="predicted"/>
<feature type="chain" id="PRO_5001703202" description="Secreted protein" evidence="1">
    <location>
        <begin position="17"/>
        <end position="70"/>
    </location>
</feature>
<reference evidence="2 3" key="1">
    <citation type="journal article" date="2014" name="BMC Genomics">
        <title>Genome sequencing of four Aureobasidium pullulans varieties: biotechnological potential, stress tolerance, and description of new species.</title>
        <authorList>
            <person name="Gostin Ar C."/>
            <person name="Ohm R.A."/>
            <person name="Kogej T."/>
            <person name="Sonjak S."/>
            <person name="Turk M."/>
            <person name="Zajc J."/>
            <person name="Zalar P."/>
            <person name="Grube M."/>
            <person name="Sun H."/>
            <person name="Han J."/>
            <person name="Sharma A."/>
            <person name="Chiniquy J."/>
            <person name="Ngan C.Y."/>
            <person name="Lipzen A."/>
            <person name="Barry K."/>
            <person name="Grigoriev I.V."/>
            <person name="Gunde-Cimerman N."/>
        </authorList>
    </citation>
    <scope>NUCLEOTIDE SEQUENCE [LARGE SCALE GENOMIC DNA]</scope>
    <source>
        <strain evidence="2 3">EXF-150</strain>
    </source>
</reference>
<dbReference type="RefSeq" id="XP_029761093.1">
    <property type="nucleotide sequence ID" value="XM_029899352.1"/>
</dbReference>
<name>A0A074YDH5_AURPU</name>
<evidence type="ECO:0008006" key="4">
    <source>
        <dbReference type="Google" id="ProtNLM"/>
    </source>
</evidence>
<evidence type="ECO:0000256" key="1">
    <source>
        <dbReference type="SAM" id="SignalP"/>
    </source>
</evidence>
<protein>
    <recommendedName>
        <fullName evidence="4">Secreted protein</fullName>
    </recommendedName>
</protein>
<dbReference type="GeneID" id="40741658"/>